<dbReference type="InterPro" id="IPR012337">
    <property type="entry name" value="RNaseH-like_sf"/>
</dbReference>
<accession>A0AAU9UNB8</accession>
<gene>
    <name evidence="2" type="ORF">EEDITHA_LOCUS14356</name>
</gene>
<reference evidence="2" key="1">
    <citation type="submission" date="2022-03" db="EMBL/GenBank/DDBJ databases">
        <authorList>
            <person name="Tunstrom K."/>
        </authorList>
    </citation>
    <scope>NUCLEOTIDE SEQUENCE</scope>
</reference>
<name>A0AAU9UNB8_EUPED</name>
<evidence type="ECO:0000313" key="2">
    <source>
        <dbReference type="EMBL" id="CAH2099367.1"/>
    </source>
</evidence>
<dbReference type="Gene3D" id="3.30.420.10">
    <property type="entry name" value="Ribonuclease H-like superfamily/Ribonuclease H"/>
    <property type="match status" value="1"/>
</dbReference>
<evidence type="ECO:0000259" key="1">
    <source>
        <dbReference type="PROSITE" id="PS50994"/>
    </source>
</evidence>
<dbReference type="InterPro" id="IPR040676">
    <property type="entry name" value="DUF5641"/>
</dbReference>
<dbReference type="InterPro" id="IPR001584">
    <property type="entry name" value="Integrase_cat-core"/>
</dbReference>
<evidence type="ECO:0000313" key="3">
    <source>
        <dbReference type="Proteomes" id="UP001153954"/>
    </source>
</evidence>
<dbReference type="EMBL" id="CAKOGL010000022">
    <property type="protein sequence ID" value="CAH2099367.1"/>
    <property type="molecule type" value="Genomic_DNA"/>
</dbReference>
<dbReference type="AlphaFoldDB" id="A0AAU9UNB8"/>
<dbReference type="PROSITE" id="PS50994">
    <property type="entry name" value="INTEGRASE"/>
    <property type="match status" value="1"/>
</dbReference>
<dbReference type="SUPFAM" id="SSF53098">
    <property type="entry name" value="Ribonuclease H-like"/>
    <property type="match status" value="1"/>
</dbReference>
<comment type="caution">
    <text evidence="2">The sequence shown here is derived from an EMBL/GenBank/DDBJ whole genome shotgun (WGS) entry which is preliminary data.</text>
</comment>
<proteinExistence type="predicted"/>
<organism evidence="2 3">
    <name type="scientific">Euphydryas editha</name>
    <name type="common">Edith's checkerspot</name>
    <dbReference type="NCBI Taxonomy" id="104508"/>
    <lineage>
        <taxon>Eukaryota</taxon>
        <taxon>Metazoa</taxon>
        <taxon>Ecdysozoa</taxon>
        <taxon>Arthropoda</taxon>
        <taxon>Hexapoda</taxon>
        <taxon>Insecta</taxon>
        <taxon>Pterygota</taxon>
        <taxon>Neoptera</taxon>
        <taxon>Endopterygota</taxon>
        <taxon>Lepidoptera</taxon>
        <taxon>Glossata</taxon>
        <taxon>Ditrysia</taxon>
        <taxon>Papilionoidea</taxon>
        <taxon>Nymphalidae</taxon>
        <taxon>Nymphalinae</taxon>
        <taxon>Euphydryas</taxon>
    </lineage>
</organism>
<dbReference type="Pfam" id="PF18701">
    <property type="entry name" value="DUF5641"/>
    <property type="match status" value="1"/>
</dbReference>
<dbReference type="GO" id="GO:0003676">
    <property type="term" value="F:nucleic acid binding"/>
    <property type="evidence" value="ECO:0007669"/>
    <property type="project" value="InterPro"/>
</dbReference>
<protein>
    <recommendedName>
        <fullName evidence="1">Integrase catalytic domain-containing protein</fullName>
    </recommendedName>
</protein>
<sequence>MGNLPPHRIHSDYPFLNTAVDYAGPVMILNRKGRGSQLIKSYICIFVCLAVKAVHIELVTDLSSETFLSALYRFIARRGKPASIYSDNGRCFVGASKELAKFLRDNSHTISDRVADMAIEFKFSPAYSPHFNGLAEGSVKAVKFHLKRVLSLANLTYEEMNTVLVQIEAILNSRPLTPMSSDPSDLIALTPSHFLIGRTPLLPSSEVNNDDATKIHSLSRYMRIQTLKGHFWKRYKLEYIAELQKRQKWRRQGEQLRLGEMVLVKDDQAPPTRWILGRVTRLYPGTDGVSRVADVFTTSGTIRRAYNRLCPLPVIADQSTTNAAATAVEAAGC</sequence>
<dbReference type="InterPro" id="IPR036397">
    <property type="entry name" value="RNaseH_sf"/>
</dbReference>
<dbReference type="GO" id="GO:0015074">
    <property type="term" value="P:DNA integration"/>
    <property type="evidence" value="ECO:0007669"/>
    <property type="project" value="InterPro"/>
</dbReference>
<dbReference type="Proteomes" id="UP001153954">
    <property type="component" value="Unassembled WGS sequence"/>
</dbReference>
<keyword evidence="3" id="KW-1185">Reference proteome</keyword>
<feature type="domain" description="Integrase catalytic" evidence="1">
    <location>
        <begin position="10"/>
        <end position="199"/>
    </location>
</feature>
<dbReference type="PANTHER" id="PTHR47331">
    <property type="entry name" value="PHD-TYPE DOMAIN-CONTAINING PROTEIN"/>
    <property type="match status" value="1"/>
</dbReference>